<proteinExistence type="predicted"/>
<dbReference type="Proteomes" id="UP001287286">
    <property type="component" value="Unassembled WGS sequence"/>
</dbReference>
<evidence type="ECO:0000313" key="2">
    <source>
        <dbReference type="EMBL" id="KAK4083952.1"/>
    </source>
</evidence>
<evidence type="ECO:0000256" key="1">
    <source>
        <dbReference type="SAM" id="MobiDB-lite"/>
    </source>
</evidence>
<dbReference type="EMBL" id="JAWRVI010000055">
    <property type="protein sequence ID" value="KAK4083952.1"/>
    <property type="molecule type" value="Genomic_DNA"/>
</dbReference>
<keyword evidence="3" id="KW-1185">Reference proteome</keyword>
<protein>
    <recommendedName>
        <fullName evidence="4">Acyl-CoA N-acyltransferase</fullName>
    </recommendedName>
</protein>
<dbReference type="SUPFAM" id="SSF55729">
    <property type="entry name" value="Acyl-CoA N-acyltransferases (Nat)"/>
    <property type="match status" value="1"/>
</dbReference>
<feature type="compositionally biased region" description="Polar residues" evidence="1">
    <location>
        <begin position="180"/>
        <end position="190"/>
    </location>
</feature>
<gene>
    <name evidence="2" type="ORF">Purlil1_10585</name>
</gene>
<dbReference type="Gene3D" id="3.40.630.30">
    <property type="match status" value="1"/>
</dbReference>
<accession>A0ABR0BM52</accession>
<evidence type="ECO:0008006" key="4">
    <source>
        <dbReference type="Google" id="ProtNLM"/>
    </source>
</evidence>
<sequence>MLVSRGNPGIIDRSPLLCIWGSTSRSSLWVSFLRHLAMPGDSARPPTARVPGDGYLGRVDSERWTGGPEAATAAFLHQLPAAARTRTAQIFRPVCEAASCNLPASAWHTNTQCLPKRPPNPDTSHSPISVVVASGDLPCNSMRGWLFNDHNPAPTVPPGVATAGGRGPTRHESHPGGPSNVGTTLLSTPPLQEEHKSNSSGKHSSVPTHHSNTSAKVMTTKLETPVAFAGHDTGFVIHSDDPNNKWGKPLDYELARQQLEEEEKQKAADLRDFYAQKRAALKVQDITLPQKTVAISPKKENAQEPVPITLEFIQKTIPQDEFLQKEKRSADSWSVSDLDPSTNINSQSVKLVEKLPEIRRPVSRKDHRATFNTTLLSGKGKEGSISHTWLDSLELPEPVTLPKDSNGLEYRRFDIDTITGNMIAPPEYPETLQCYIEGACRDARDIGWRRCNMTSELQITRELASRQKLGMQVRDSIAQVQADTRVASDAAAEDHQWPNAHCVVRPACPADFQQIADIINLETQSGSLHVLDSKQVSAADINKVFTYCQHHKRPFIVAVPAEDELLDPAKWPKSSGKAYQEYLEFKKSQPVRTPPVVGFGFISEAFRVGLLNAPCPGMRFSGQARIVVHPKHRRQLYGSALLDKLLSCICFRRSFVDYEWKCAESGHIYDTSHTSNVRQYTRLYIEVLCEGREDAGLKWRDAMLSKYGFTEAAHLRRFVRTDRGPESKWLDVVLYEFEAQKSLEVCDRRPGEYLLPQP</sequence>
<dbReference type="InterPro" id="IPR016181">
    <property type="entry name" value="Acyl_CoA_acyltransferase"/>
</dbReference>
<feature type="compositionally biased region" description="Polar residues" evidence="1">
    <location>
        <begin position="198"/>
        <end position="213"/>
    </location>
</feature>
<reference evidence="2 3" key="1">
    <citation type="journal article" date="2024" name="Microbiol. Resour. Announc.">
        <title>Genome annotations for the ascomycete fungi Trichoderma harzianum, Trichoderma aggressivum, and Purpureocillium lilacinum.</title>
        <authorList>
            <person name="Beijen E.P.W."/>
            <person name="Ohm R.A."/>
        </authorList>
    </citation>
    <scope>NUCLEOTIDE SEQUENCE [LARGE SCALE GENOMIC DNA]</scope>
    <source>
        <strain evidence="2 3">CBS 150709</strain>
    </source>
</reference>
<evidence type="ECO:0000313" key="3">
    <source>
        <dbReference type="Proteomes" id="UP001287286"/>
    </source>
</evidence>
<organism evidence="2 3">
    <name type="scientific">Purpureocillium lilacinum</name>
    <name type="common">Paecilomyces lilacinus</name>
    <dbReference type="NCBI Taxonomy" id="33203"/>
    <lineage>
        <taxon>Eukaryota</taxon>
        <taxon>Fungi</taxon>
        <taxon>Dikarya</taxon>
        <taxon>Ascomycota</taxon>
        <taxon>Pezizomycotina</taxon>
        <taxon>Sordariomycetes</taxon>
        <taxon>Hypocreomycetidae</taxon>
        <taxon>Hypocreales</taxon>
        <taxon>Ophiocordycipitaceae</taxon>
        <taxon>Purpureocillium</taxon>
    </lineage>
</organism>
<name>A0ABR0BM52_PURLI</name>
<feature type="region of interest" description="Disordered" evidence="1">
    <location>
        <begin position="150"/>
        <end position="213"/>
    </location>
</feature>
<comment type="caution">
    <text evidence="2">The sequence shown here is derived from an EMBL/GenBank/DDBJ whole genome shotgun (WGS) entry which is preliminary data.</text>
</comment>